<keyword evidence="5" id="KW-0804">Transcription</keyword>
<dbReference type="CDD" id="cd00383">
    <property type="entry name" value="trans_reg_C"/>
    <property type="match status" value="1"/>
</dbReference>
<evidence type="ECO:0000256" key="6">
    <source>
        <dbReference type="PROSITE-ProRule" id="PRU00169"/>
    </source>
</evidence>
<feature type="domain" description="Response regulatory" evidence="8">
    <location>
        <begin position="1"/>
        <end position="112"/>
    </location>
</feature>
<evidence type="ECO:0000256" key="1">
    <source>
        <dbReference type="ARBA" id="ARBA00022553"/>
    </source>
</evidence>
<dbReference type="PROSITE" id="PS50110">
    <property type="entry name" value="RESPONSE_REGULATORY"/>
    <property type="match status" value="1"/>
</dbReference>
<evidence type="ECO:0000259" key="8">
    <source>
        <dbReference type="PROSITE" id="PS50110"/>
    </source>
</evidence>
<feature type="modified residue" description="4-aspartylphosphate" evidence="6">
    <location>
        <position position="48"/>
    </location>
</feature>
<dbReference type="PANTHER" id="PTHR48111:SF4">
    <property type="entry name" value="DNA-BINDING DUAL TRANSCRIPTIONAL REGULATOR OMPR"/>
    <property type="match status" value="1"/>
</dbReference>
<dbReference type="GO" id="GO:0005829">
    <property type="term" value="C:cytosol"/>
    <property type="evidence" value="ECO:0007669"/>
    <property type="project" value="TreeGrafter"/>
</dbReference>
<evidence type="ECO:0000256" key="2">
    <source>
        <dbReference type="ARBA" id="ARBA00023012"/>
    </source>
</evidence>
<dbReference type="InterPro" id="IPR001789">
    <property type="entry name" value="Sig_transdc_resp-reg_receiver"/>
</dbReference>
<dbReference type="SMART" id="SM00448">
    <property type="entry name" value="REC"/>
    <property type="match status" value="1"/>
</dbReference>
<accession>A0A934MHC6</accession>
<dbReference type="SMART" id="SM00862">
    <property type="entry name" value="Trans_reg_C"/>
    <property type="match status" value="1"/>
</dbReference>
<dbReference type="GO" id="GO:0000976">
    <property type="term" value="F:transcription cis-regulatory region binding"/>
    <property type="evidence" value="ECO:0007669"/>
    <property type="project" value="TreeGrafter"/>
</dbReference>
<sequence length="226" mass="25285">MVVDDDMDIRNLVGMVLSEEGFDVIKASGIEEAEGLLEVHDILVALVDLRLRDKDGLDLVRKLAMHHDVGIMILSGKGGTLDRVIGIEVGADDYITKPFDNRELLARVKRRAARVRAMRDGMRSRHESEPVAFGDWTIDHERHAVFDKQGAQANLSESEFRTLACLVRNRGSVLSRDELYNYVVGPGIRDPLDRRIDVYVSSLRKKLGLAGPSAIRTVHRVGYIVD</sequence>
<dbReference type="Gene3D" id="3.40.50.2300">
    <property type="match status" value="1"/>
</dbReference>
<organism evidence="10 11">
    <name type="scientific">Acuticoccus mangrovi</name>
    <dbReference type="NCBI Taxonomy" id="2796142"/>
    <lineage>
        <taxon>Bacteria</taxon>
        <taxon>Pseudomonadati</taxon>
        <taxon>Pseudomonadota</taxon>
        <taxon>Alphaproteobacteria</taxon>
        <taxon>Hyphomicrobiales</taxon>
        <taxon>Amorphaceae</taxon>
        <taxon>Acuticoccus</taxon>
    </lineage>
</organism>
<comment type="caution">
    <text evidence="10">The sequence shown here is derived from an EMBL/GenBank/DDBJ whole genome shotgun (WGS) entry which is preliminary data.</text>
</comment>
<dbReference type="SUPFAM" id="SSF52172">
    <property type="entry name" value="CheY-like"/>
    <property type="match status" value="1"/>
</dbReference>
<evidence type="ECO:0000256" key="5">
    <source>
        <dbReference type="ARBA" id="ARBA00023163"/>
    </source>
</evidence>
<dbReference type="Pfam" id="PF00072">
    <property type="entry name" value="Response_reg"/>
    <property type="match status" value="1"/>
</dbReference>
<dbReference type="InterPro" id="IPR001867">
    <property type="entry name" value="OmpR/PhoB-type_DNA-bd"/>
</dbReference>
<dbReference type="InterPro" id="IPR036388">
    <property type="entry name" value="WH-like_DNA-bd_sf"/>
</dbReference>
<dbReference type="CDD" id="cd17574">
    <property type="entry name" value="REC_OmpR"/>
    <property type="match status" value="1"/>
</dbReference>
<evidence type="ECO:0000259" key="9">
    <source>
        <dbReference type="PROSITE" id="PS51755"/>
    </source>
</evidence>
<evidence type="ECO:0000256" key="7">
    <source>
        <dbReference type="PROSITE-ProRule" id="PRU01091"/>
    </source>
</evidence>
<evidence type="ECO:0000313" key="11">
    <source>
        <dbReference type="Proteomes" id="UP000609531"/>
    </source>
</evidence>
<dbReference type="RefSeq" id="WP_198881818.1">
    <property type="nucleotide sequence ID" value="NZ_JAEKJA010000007.1"/>
</dbReference>
<dbReference type="EMBL" id="JAEKJA010000007">
    <property type="protein sequence ID" value="MBJ3775916.1"/>
    <property type="molecule type" value="Genomic_DNA"/>
</dbReference>
<keyword evidence="4 7" id="KW-0238">DNA-binding</keyword>
<dbReference type="Proteomes" id="UP000609531">
    <property type="component" value="Unassembled WGS sequence"/>
</dbReference>
<dbReference type="PROSITE" id="PS51755">
    <property type="entry name" value="OMPR_PHOB"/>
    <property type="match status" value="1"/>
</dbReference>
<evidence type="ECO:0000256" key="4">
    <source>
        <dbReference type="ARBA" id="ARBA00023125"/>
    </source>
</evidence>
<feature type="DNA-binding region" description="OmpR/PhoB-type" evidence="7">
    <location>
        <begin position="128"/>
        <end position="226"/>
    </location>
</feature>
<keyword evidence="1 6" id="KW-0597">Phosphoprotein</keyword>
<dbReference type="PANTHER" id="PTHR48111">
    <property type="entry name" value="REGULATOR OF RPOS"/>
    <property type="match status" value="1"/>
</dbReference>
<gene>
    <name evidence="10" type="ORF">JCR33_09480</name>
</gene>
<dbReference type="SUPFAM" id="SSF46894">
    <property type="entry name" value="C-terminal effector domain of the bipartite response regulators"/>
    <property type="match status" value="1"/>
</dbReference>
<feature type="domain" description="OmpR/PhoB-type" evidence="9">
    <location>
        <begin position="128"/>
        <end position="226"/>
    </location>
</feature>
<dbReference type="GO" id="GO:0032993">
    <property type="term" value="C:protein-DNA complex"/>
    <property type="evidence" value="ECO:0007669"/>
    <property type="project" value="TreeGrafter"/>
</dbReference>
<dbReference type="Gene3D" id="1.10.10.10">
    <property type="entry name" value="Winged helix-like DNA-binding domain superfamily/Winged helix DNA-binding domain"/>
    <property type="match status" value="1"/>
</dbReference>
<dbReference type="AlphaFoldDB" id="A0A934MHC6"/>
<dbReference type="Gene3D" id="6.10.250.690">
    <property type="match status" value="1"/>
</dbReference>
<keyword evidence="11" id="KW-1185">Reference proteome</keyword>
<proteinExistence type="predicted"/>
<dbReference type="InterPro" id="IPR011006">
    <property type="entry name" value="CheY-like_superfamily"/>
</dbReference>
<dbReference type="InterPro" id="IPR039420">
    <property type="entry name" value="WalR-like"/>
</dbReference>
<reference evidence="10" key="1">
    <citation type="submission" date="2020-12" db="EMBL/GenBank/DDBJ databases">
        <title>Bacterial taxonomy.</title>
        <authorList>
            <person name="Pan X."/>
        </authorList>
    </citation>
    <scope>NUCLEOTIDE SEQUENCE</scope>
    <source>
        <strain evidence="10">B2012</strain>
    </source>
</reference>
<dbReference type="InterPro" id="IPR016032">
    <property type="entry name" value="Sig_transdc_resp-reg_C-effctor"/>
</dbReference>
<name>A0A934MHC6_9HYPH</name>
<keyword evidence="3" id="KW-0805">Transcription regulation</keyword>
<dbReference type="GO" id="GO:0000156">
    <property type="term" value="F:phosphorelay response regulator activity"/>
    <property type="evidence" value="ECO:0007669"/>
    <property type="project" value="TreeGrafter"/>
</dbReference>
<dbReference type="Pfam" id="PF00486">
    <property type="entry name" value="Trans_reg_C"/>
    <property type="match status" value="1"/>
</dbReference>
<evidence type="ECO:0000313" key="10">
    <source>
        <dbReference type="EMBL" id="MBJ3775916.1"/>
    </source>
</evidence>
<protein>
    <submittedName>
        <fullName evidence="10">Response regulator transcription factor</fullName>
    </submittedName>
</protein>
<dbReference type="GO" id="GO:0006355">
    <property type="term" value="P:regulation of DNA-templated transcription"/>
    <property type="evidence" value="ECO:0007669"/>
    <property type="project" value="InterPro"/>
</dbReference>
<keyword evidence="2" id="KW-0902">Two-component regulatory system</keyword>
<evidence type="ECO:0000256" key="3">
    <source>
        <dbReference type="ARBA" id="ARBA00023015"/>
    </source>
</evidence>